<dbReference type="Gene3D" id="1.20.140.20">
    <property type="entry name" value="Alpha-ketoacid/pyruvate dehydrogenase kinase, N-terminal domain"/>
    <property type="match status" value="1"/>
</dbReference>
<dbReference type="InterPro" id="IPR036784">
    <property type="entry name" value="AK/P_DHK_N_sf"/>
</dbReference>
<evidence type="ECO:0000313" key="10">
    <source>
        <dbReference type="EMBL" id="KPV78227.1"/>
    </source>
</evidence>
<evidence type="ECO:0000256" key="1">
    <source>
        <dbReference type="ARBA" id="ARBA00006155"/>
    </source>
</evidence>
<dbReference type="SUPFAM" id="SSF55874">
    <property type="entry name" value="ATPase domain of HSP90 chaperone/DNA topoisomerase II/histidine kinase"/>
    <property type="match status" value="2"/>
</dbReference>
<comment type="similarity">
    <text evidence="1 7">Belongs to the PDK/BCKDK protein kinase family.</text>
</comment>
<feature type="region of interest" description="Disordered" evidence="8">
    <location>
        <begin position="312"/>
        <end position="344"/>
    </location>
</feature>
<dbReference type="Pfam" id="PF10436">
    <property type="entry name" value="BCDHK_Adom3"/>
    <property type="match status" value="1"/>
</dbReference>
<dbReference type="GO" id="GO:0004740">
    <property type="term" value="F:pyruvate dehydrogenase (acetyl-transferring) kinase activity"/>
    <property type="evidence" value="ECO:0007669"/>
    <property type="project" value="TreeGrafter"/>
</dbReference>
<feature type="compositionally biased region" description="Low complexity" evidence="8">
    <location>
        <begin position="447"/>
        <end position="470"/>
    </location>
</feature>
<sequence length="538" mass="57433">MQHATRKSTVPAFFLNKVIESYASKHSTPISLKHMINFGNAGRNKGEKEEADKLIKGGNFLRTELPTRLSHRLRDLQELPYAVASHPRLQHVYDLYLEAFEGIRKQPPITDLDANDRFCQFMTETLDKHRVIIPEMAIGVSETSPMHLPAAALDRIMLRMLRSRISRRVITEQHIALTQQFRDRQQRSAKGKGRAVVDDDDAEAARHVGIVDTRLNARDVVQLCRGVMKELGGPAAHVPIVIEGHTDQTFAYISEHLEFMIFELIKGAAHATVAAHGAAAAGSHPILVTLAHNKRELMVRVSDQGGGIAPYGGLPPDPADLQQQLGPLLSSGGASSSGSGTTSSGLVAAPLSAQRLDIFSFSHMRRFYQHQHRLGAAAADPAAAALALDAAPAPTPPLSAGDAPLDPTATGIMALRSVGELAGTVKEQLERHQAQQQLGLADEDAPRSPSSSSPSSAAAAAAGTSSATPGQAQLDAQLQNGLALDAQLRSGIGLPLARMYAEYFGGGLSIFTCQGHGSDAFLQVPKFGIEGAVPMHGV</sequence>
<evidence type="ECO:0000256" key="8">
    <source>
        <dbReference type="SAM" id="MobiDB-lite"/>
    </source>
</evidence>
<accession>A0A194SC97</accession>
<dbReference type="OMA" id="AAYYPPE"/>
<keyword evidence="5 7" id="KW-0067">ATP-binding</keyword>
<evidence type="ECO:0000256" key="4">
    <source>
        <dbReference type="ARBA" id="ARBA00022777"/>
    </source>
</evidence>
<dbReference type="RefSeq" id="XP_018274276.1">
    <property type="nucleotide sequence ID" value="XM_018415464.1"/>
</dbReference>
<dbReference type="PANTHER" id="PTHR11947">
    <property type="entry name" value="PYRUVATE DEHYDROGENASE KINASE"/>
    <property type="match status" value="1"/>
</dbReference>
<dbReference type="Proteomes" id="UP000053890">
    <property type="component" value="Unassembled WGS sequence"/>
</dbReference>
<evidence type="ECO:0000256" key="6">
    <source>
        <dbReference type="ARBA" id="ARBA00023128"/>
    </source>
</evidence>
<dbReference type="OrthoDB" id="3264224at2759"/>
<dbReference type="EMBL" id="KQ474073">
    <property type="protein sequence ID" value="KPV78227.1"/>
    <property type="molecule type" value="Genomic_DNA"/>
</dbReference>
<dbReference type="GO" id="GO:0010906">
    <property type="term" value="P:regulation of glucose metabolic process"/>
    <property type="evidence" value="ECO:0007669"/>
    <property type="project" value="TreeGrafter"/>
</dbReference>
<feature type="domain" description="Branched-chain alpha-ketoacid dehydrogenase kinase/Pyruvate dehydrogenase kinase N-terminal" evidence="9">
    <location>
        <begin position="29"/>
        <end position="211"/>
    </location>
</feature>
<dbReference type="InterPro" id="IPR039028">
    <property type="entry name" value="BCKD/PDK"/>
</dbReference>
<dbReference type="GO" id="GO:0005524">
    <property type="term" value="F:ATP binding"/>
    <property type="evidence" value="ECO:0007669"/>
    <property type="project" value="UniProtKB-UniRule"/>
</dbReference>
<feature type="region of interest" description="Disordered" evidence="8">
    <location>
        <begin position="430"/>
        <end position="470"/>
    </location>
</feature>
<dbReference type="SUPFAM" id="SSF69012">
    <property type="entry name" value="alpha-ketoacid dehydrogenase kinase, N-terminal domain"/>
    <property type="match status" value="1"/>
</dbReference>
<name>A0A194SC97_RHOGW</name>
<dbReference type="InterPro" id="IPR018955">
    <property type="entry name" value="BCDHK/PDK_N"/>
</dbReference>
<dbReference type="EC" id="2.7.11.-" evidence="7"/>
<dbReference type="GO" id="GO:0005759">
    <property type="term" value="C:mitochondrial matrix"/>
    <property type="evidence" value="ECO:0007669"/>
    <property type="project" value="UniProtKB-SubCell"/>
</dbReference>
<dbReference type="PANTHER" id="PTHR11947:SF25">
    <property type="entry name" value="[PYRUVATE DEHYDROGENASE (ACETYL-TRANSFERRING)] KINASE 2, MITOCHONDRIAL"/>
    <property type="match status" value="1"/>
</dbReference>
<reference evidence="10 11" key="1">
    <citation type="journal article" date="2015" name="Front. Microbiol.">
        <title>Genome sequence of the plant growth promoting endophytic yeast Rhodotorula graminis WP1.</title>
        <authorList>
            <person name="Firrincieli A."/>
            <person name="Otillar R."/>
            <person name="Salamov A."/>
            <person name="Schmutz J."/>
            <person name="Khan Z."/>
            <person name="Redman R.S."/>
            <person name="Fleck N.D."/>
            <person name="Lindquist E."/>
            <person name="Grigoriev I.V."/>
            <person name="Doty S.L."/>
        </authorList>
    </citation>
    <scope>NUCLEOTIDE SEQUENCE [LARGE SCALE GENOMIC DNA]</scope>
    <source>
        <strain evidence="10 11">WP1</strain>
    </source>
</reference>
<dbReference type="GeneID" id="28975912"/>
<dbReference type="InterPro" id="IPR036890">
    <property type="entry name" value="HATPase_C_sf"/>
</dbReference>
<evidence type="ECO:0000256" key="5">
    <source>
        <dbReference type="ARBA" id="ARBA00022840"/>
    </source>
</evidence>
<keyword evidence="4 7" id="KW-0418">Kinase</keyword>
<protein>
    <recommendedName>
        <fullName evidence="7">Protein-serine/threonine kinase</fullName>
        <ecNumber evidence="7">2.7.11.-</ecNumber>
    </recommendedName>
</protein>
<evidence type="ECO:0000256" key="3">
    <source>
        <dbReference type="ARBA" id="ARBA00022741"/>
    </source>
</evidence>
<dbReference type="STRING" id="578459.A0A194SC97"/>
<feature type="compositionally biased region" description="Low complexity" evidence="8">
    <location>
        <begin position="325"/>
        <end position="344"/>
    </location>
</feature>
<keyword evidence="11" id="KW-1185">Reference proteome</keyword>
<evidence type="ECO:0000256" key="7">
    <source>
        <dbReference type="RuleBase" id="RU366032"/>
    </source>
</evidence>
<evidence type="ECO:0000259" key="9">
    <source>
        <dbReference type="Pfam" id="PF10436"/>
    </source>
</evidence>
<keyword evidence="6 7" id="KW-0496">Mitochondrion</keyword>
<comment type="subcellular location">
    <subcellularLocation>
        <location evidence="7">Mitochondrion matrix</location>
    </subcellularLocation>
</comment>
<keyword evidence="2 7" id="KW-0808">Transferase</keyword>
<dbReference type="Gene3D" id="3.30.565.10">
    <property type="entry name" value="Histidine kinase-like ATPase, C-terminal domain"/>
    <property type="match status" value="1"/>
</dbReference>
<keyword evidence="3 7" id="KW-0547">Nucleotide-binding</keyword>
<gene>
    <name evidence="10" type="ORF">RHOBADRAFT_50721</name>
</gene>
<proteinExistence type="inferred from homology"/>
<dbReference type="AlphaFoldDB" id="A0A194SC97"/>
<organism evidence="10 11">
    <name type="scientific">Rhodotorula graminis (strain WP1)</name>
    <dbReference type="NCBI Taxonomy" id="578459"/>
    <lineage>
        <taxon>Eukaryota</taxon>
        <taxon>Fungi</taxon>
        <taxon>Dikarya</taxon>
        <taxon>Basidiomycota</taxon>
        <taxon>Pucciniomycotina</taxon>
        <taxon>Microbotryomycetes</taxon>
        <taxon>Sporidiobolales</taxon>
        <taxon>Sporidiobolaceae</taxon>
        <taxon>Rhodotorula</taxon>
    </lineage>
</organism>
<evidence type="ECO:0000313" key="11">
    <source>
        <dbReference type="Proteomes" id="UP000053890"/>
    </source>
</evidence>
<evidence type="ECO:0000256" key="2">
    <source>
        <dbReference type="ARBA" id="ARBA00022679"/>
    </source>
</evidence>